<evidence type="ECO:0000256" key="1">
    <source>
        <dbReference type="ARBA" id="ARBA00004613"/>
    </source>
</evidence>
<dbReference type="GO" id="GO:0005576">
    <property type="term" value="C:extracellular region"/>
    <property type="evidence" value="ECO:0007669"/>
    <property type="project" value="UniProtKB-SubCell"/>
</dbReference>
<sequence>MAATCEVNTWLVVFALLMVLTIQLQYFGVSADPQVPCFFIFGDSLADNGNNNKLPTVAKANYLPYGIDFPDGPTGRFTNGRTTVDILAELLGFEKRIPPYANAKNSDILDGVNYASGTAGILRKTGKHAGQNVDFRNQLKNHQKLVSRLVKVLGNETLAKERLNKCLYWVELGNNDYINNYYLPDLYPSSSIYTPQQFANLLIDNHRDKLQNLYGYGARKVALIGLGLIGCIPNSISVYGTNGSACVDYMNDAVQIFNKKLVALVDQLNKNFTDAQFIYINTNAIGSEDPAAAGFKVWDVGCCVVNDIGQCAPSETPCENRNEYVFWDSYHPTEALNLITANRVYNSSDPTTSYPTDVNHLVQSSPAEHYSVVLKQMPQ</sequence>
<dbReference type="InterPro" id="IPR036514">
    <property type="entry name" value="SGNH_hydro_sf"/>
</dbReference>
<keyword evidence="8" id="KW-0472">Membrane</keyword>
<dbReference type="InterPro" id="IPR051238">
    <property type="entry name" value="GDSL_esterase/lipase"/>
</dbReference>
<comment type="subcellular location">
    <subcellularLocation>
        <location evidence="1">Secreted</location>
    </subcellularLocation>
</comment>
<dbReference type="AlphaFoldDB" id="A0AA88D222"/>
<evidence type="ECO:0000256" key="8">
    <source>
        <dbReference type="SAM" id="Phobius"/>
    </source>
</evidence>
<evidence type="ECO:0000256" key="3">
    <source>
        <dbReference type="ARBA" id="ARBA00022525"/>
    </source>
</evidence>
<keyword evidence="8" id="KW-1133">Transmembrane helix</keyword>
<dbReference type="CDD" id="cd01837">
    <property type="entry name" value="SGNH_plant_lipase_like"/>
    <property type="match status" value="1"/>
</dbReference>
<evidence type="ECO:0008006" key="11">
    <source>
        <dbReference type="Google" id="ProtNLM"/>
    </source>
</evidence>
<evidence type="ECO:0000313" key="9">
    <source>
        <dbReference type="EMBL" id="GMN43433.1"/>
    </source>
</evidence>
<keyword evidence="3" id="KW-0964">Secreted</keyword>
<keyword evidence="7" id="KW-0443">Lipid metabolism</keyword>
<dbReference type="PANTHER" id="PTHR45650">
    <property type="entry name" value="GDSL-LIKE LIPASE/ACYLHYDROLASE-RELATED"/>
    <property type="match status" value="1"/>
</dbReference>
<dbReference type="GO" id="GO:0016788">
    <property type="term" value="F:hydrolase activity, acting on ester bonds"/>
    <property type="evidence" value="ECO:0007669"/>
    <property type="project" value="InterPro"/>
</dbReference>
<evidence type="ECO:0000256" key="5">
    <source>
        <dbReference type="ARBA" id="ARBA00022801"/>
    </source>
</evidence>
<proteinExistence type="inferred from homology"/>
<keyword evidence="10" id="KW-1185">Reference proteome</keyword>
<dbReference type="PANTHER" id="PTHR45650:SF75">
    <property type="entry name" value="GDSL-LIKE LIPASE_ACYLHYDROLASE"/>
    <property type="match status" value="1"/>
</dbReference>
<gene>
    <name evidence="9" type="ORF">TIFTF001_012630</name>
</gene>
<organism evidence="9 10">
    <name type="scientific">Ficus carica</name>
    <name type="common">Common fig</name>
    <dbReference type="NCBI Taxonomy" id="3494"/>
    <lineage>
        <taxon>Eukaryota</taxon>
        <taxon>Viridiplantae</taxon>
        <taxon>Streptophyta</taxon>
        <taxon>Embryophyta</taxon>
        <taxon>Tracheophyta</taxon>
        <taxon>Spermatophyta</taxon>
        <taxon>Magnoliopsida</taxon>
        <taxon>eudicotyledons</taxon>
        <taxon>Gunneridae</taxon>
        <taxon>Pentapetalae</taxon>
        <taxon>rosids</taxon>
        <taxon>fabids</taxon>
        <taxon>Rosales</taxon>
        <taxon>Moraceae</taxon>
        <taxon>Ficeae</taxon>
        <taxon>Ficus</taxon>
    </lineage>
</organism>
<accession>A0AA88D222</accession>
<dbReference type="Proteomes" id="UP001187192">
    <property type="component" value="Unassembled WGS sequence"/>
</dbReference>
<dbReference type="InterPro" id="IPR001087">
    <property type="entry name" value="GDSL"/>
</dbReference>
<evidence type="ECO:0000256" key="2">
    <source>
        <dbReference type="ARBA" id="ARBA00008668"/>
    </source>
</evidence>
<keyword evidence="5" id="KW-0378">Hydrolase</keyword>
<dbReference type="GO" id="GO:0016042">
    <property type="term" value="P:lipid catabolic process"/>
    <property type="evidence" value="ECO:0007669"/>
    <property type="project" value="UniProtKB-KW"/>
</dbReference>
<protein>
    <recommendedName>
        <fullName evidence="11">GDSL esterase/lipase</fullName>
    </recommendedName>
</protein>
<feature type="transmembrane region" description="Helical" evidence="8">
    <location>
        <begin position="7"/>
        <end position="27"/>
    </location>
</feature>
<dbReference type="Gramene" id="FCD_00029823-RA">
    <property type="protein sequence ID" value="FCD_00029823-RA:cds"/>
    <property type="gene ID" value="FCD_00029823"/>
</dbReference>
<dbReference type="EMBL" id="BTGU01000016">
    <property type="protein sequence ID" value="GMN43433.1"/>
    <property type="molecule type" value="Genomic_DNA"/>
</dbReference>
<keyword evidence="4" id="KW-0732">Signal</keyword>
<comment type="similarity">
    <text evidence="2">Belongs to the 'GDSL' lipolytic enzyme family.</text>
</comment>
<dbReference type="Pfam" id="PF00657">
    <property type="entry name" value="Lipase_GDSL"/>
    <property type="match status" value="1"/>
</dbReference>
<comment type="caution">
    <text evidence="9">The sequence shown here is derived from an EMBL/GenBank/DDBJ whole genome shotgun (WGS) entry which is preliminary data.</text>
</comment>
<evidence type="ECO:0000256" key="4">
    <source>
        <dbReference type="ARBA" id="ARBA00022729"/>
    </source>
</evidence>
<evidence type="ECO:0000256" key="7">
    <source>
        <dbReference type="ARBA" id="ARBA00023098"/>
    </source>
</evidence>
<dbReference type="Gene3D" id="3.40.50.1110">
    <property type="entry name" value="SGNH hydrolase"/>
    <property type="match status" value="1"/>
</dbReference>
<evidence type="ECO:0000256" key="6">
    <source>
        <dbReference type="ARBA" id="ARBA00022963"/>
    </source>
</evidence>
<evidence type="ECO:0000313" key="10">
    <source>
        <dbReference type="Proteomes" id="UP001187192"/>
    </source>
</evidence>
<keyword evidence="6" id="KW-0442">Lipid degradation</keyword>
<dbReference type="InterPro" id="IPR035669">
    <property type="entry name" value="SGNH_plant_lipase-like"/>
</dbReference>
<name>A0AA88D222_FICCA</name>
<reference evidence="9" key="1">
    <citation type="submission" date="2023-07" db="EMBL/GenBank/DDBJ databases">
        <title>draft genome sequence of fig (Ficus carica).</title>
        <authorList>
            <person name="Takahashi T."/>
            <person name="Nishimura K."/>
        </authorList>
    </citation>
    <scope>NUCLEOTIDE SEQUENCE</scope>
</reference>
<keyword evidence="8" id="KW-0812">Transmembrane</keyword>